<dbReference type="Pfam" id="PF13561">
    <property type="entry name" value="adh_short_C2"/>
    <property type="match status" value="1"/>
</dbReference>
<evidence type="ECO:0000313" key="3">
    <source>
        <dbReference type="EMBL" id="OTU29112.1"/>
    </source>
</evidence>
<evidence type="ECO:0000256" key="2">
    <source>
        <dbReference type="ARBA" id="ARBA00023002"/>
    </source>
</evidence>
<proteinExistence type="inferred from homology"/>
<dbReference type="InterPro" id="IPR002347">
    <property type="entry name" value="SDR_fam"/>
</dbReference>
<organism evidence="3 4">
    <name type="scientific">Acinetobacter pittii</name>
    <name type="common">Acinetobacter genomosp. 3</name>
    <dbReference type="NCBI Taxonomy" id="48296"/>
    <lineage>
        <taxon>Bacteria</taxon>
        <taxon>Pseudomonadati</taxon>
        <taxon>Pseudomonadota</taxon>
        <taxon>Gammaproteobacteria</taxon>
        <taxon>Moraxellales</taxon>
        <taxon>Moraxellaceae</taxon>
        <taxon>Acinetobacter</taxon>
        <taxon>Acinetobacter calcoaceticus/baumannii complex</taxon>
    </lineage>
</organism>
<reference evidence="3 4" key="1">
    <citation type="submission" date="2017-05" db="EMBL/GenBank/DDBJ databases">
        <authorList>
            <person name="Song R."/>
            <person name="Chenine A.L."/>
            <person name="Ruprecht R.M."/>
        </authorList>
    </citation>
    <scope>NUCLEOTIDE SEQUENCE [LARGE SCALE GENOMIC DNA]</scope>
    <source>
        <strain evidence="3 4">ARLG1955</strain>
    </source>
</reference>
<sequence>MQQRLHNKVAIVTGIGNGIGKACALMFAAQGAQVMGCDIVTELTEQTKAQAQQQGLEISIATCDLTQPEQVQALVVATLEKFGRVDVLVNAAAFAHFHPIEELSYQHWKQTLVGELDVVFLLCKEAWHALKQQGGSIINFASTNAWMALEGSPALAHCAGKGGVLAMTRQLAMEGGAFQIRANTISPGLIETAATRAHMQEDPAFQQQALSKQILRQRIGRPEDIAWAAIYLASDESAWVTGTDLKVDAGATAS</sequence>
<dbReference type="PRINTS" id="PR00080">
    <property type="entry name" value="SDRFAMILY"/>
</dbReference>
<dbReference type="InterPro" id="IPR036291">
    <property type="entry name" value="NAD(P)-bd_dom_sf"/>
</dbReference>
<dbReference type="Gene3D" id="3.40.50.720">
    <property type="entry name" value="NAD(P)-binding Rossmann-like Domain"/>
    <property type="match status" value="1"/>
</dbReference>
<comment type="similarity">
    <text evidence="1">Belongs to the short-chain dehydrogenases/reductases (SDR) family.</text>
</comment>
<dbReference type="RefSeq" id="WP_032053260.1">
    <property type="nucleotide sequence ID" value="NZ_CAYSYS010000016.1"/>
</dbReference>
<gene>
    <name evidence="3" type="ORF">CAT59_05810</name>
</gene>
<dbReference type="GO" id="GO:0016491">
    <property type="term" value="F:oxidoreductase activity"/>
    <property type="evidence" value="ECO:0007669"/>
    <property type="project" value="UniProtKB-KW"/>
</dbReference>
<dbReference type="EMBL" id="NGIR01000018">
    <property type="protein sequence ID" value="OTU29112.1"/>
    <property type="molecule type" value="Genomic_DNA"/>
</dbReference>
<accession>A0A0R0RY65</accession>
<comment type="caution">
    <text evidence="3">The sequence shown here is derived from an EMBL/GenBank/DDBJ whole genome shotgun (WGS) entry which is preliminary data.</text>
</comment>
<keyword evidence="2" id="KW-0560">Oxidoreductase</keyword>
<dbReference type="PRINTS" id="PR00081">
    <property type="entry name" value="GDHRDH"/>
</dbReference>
<dbReference type="AlphaFoldDB" id="A0A0R0RY65"/>
<dbReference type="FunFam" id="3.40.50.720:FF:000084">
    <property type="entry name" value="Short-chain dehydrogenase reductase"/>
    <property type="match status" value="1"/>
</dbReference>
<evidence type="ECO:0000313" key="4">
    <source>
        <dbReference type="Proteomes" id="UP000195162"/>
    </source>
</evidence>
<dbReference type="Proteomes" id="UP000195162">
    <property type="component" value="Unassembled WGS sequence"/>
</dbReference>
<dbReference type="PANTHER" id="PTHR24321:SF8">
    <property type="entry name" value="ESTRADIOL 17-BETA-DEHYDROGENASE 8-RELATED"/>
    <property type="match status" value="1"/>
</dbReference>
<name>A0A0R0RY65_ACIPI</name>
<dbReference type="CDD" id="cd05233">
    <property type="entry name" value="SDR_c"/>
    <property type="match status" value="1"/>
</dbReference>
<evidence type="ECO:0000256" key="1">
    <source>
        <dbReference type="ARBA" id="ARBA00006484"/>
    </source>
</evidence>
<dbReference type="SUPFAM" id="SSF51735">
    <property type="entry name" value="NAD(P)-binding Rossmann-fold domains"/>
    <property type="match status" value="1"/>
</dbReference>
<protein>
    <submittedName>
        <fullName evidence="3">Oxidoreductase</fullName>
    </submittedName>
</protein>
<dbReference type="PANTHER" id="PTHR24321">
    <property type="entry name" value="DEHYDROGENASES, SHORT CHAIN"/>
    <property type="match status" value="1"/>
</dbReference>